<sequence length="419" mass="46095">MAPSSSSLLFAKILAAKLESLAQPRSSKKPRASKALTQAQVKRKRAHKGGSKDARKKQRRDTCDASYGNRPPPGDARQTYAASGEPIFTPADTKRASIASTAFVGLDRGNVPAGVVLLEDLVGENLRFQFELQRWDGIQPLIVADRDGRVIAILAGRPDDPSWEAVQREAAELLEEARKTCTVPQKSQHHRRGAFTTLRCGFSHGGGQTSPQNLFNGKTNARVIKKLNDSKPIQRIAGFGSSVFQTWAPNLHQYYVEKLGALQRHDPSLKRPFRNSVFSSTTYNLGPQTVCEPHVDFANIPFGFCAITALGRFDPSKGGHIVLWECKLVIEFPPGATILIPSAIVHHSNVPISAGEVRYSMTQYAAGGLFRWTDHGFDLTERHRASLTPEDLAELDIRNKNRWAMGLSLMPRLPSVTTA</sequence>
<dbReference type="EMBL" id="NHYE01000996">
    <property type="protein sequence ID" value="PPR00627.1"/>
    <property type="molecule type" value="Genomic_DNA"/>
</dbReference>
<dbReference type="Proteomes" id="UP000284706">
    <property type="component" value="Unassembled WGS sequence"/>
</dbReference>
<dbReference type="OrthoDB" id="3202607at2759"/>
<reference evidence="2 3" key="1">
    <citation type="journal article" date="2018" name="Evol. Lett.">
        <title>Horizontal gene cluster transfer increased hallucinogenic mushroom diversity.</title>
        <authorList>
            <person name="Reynolds H.T."/>
            <person name="Vijayakumar V."/>
            <person name="Gluck-Thaler E."/>
            <person name="Korotkin H.B."/>
            <person name="Matheny P.B."/>
            <person name="Slot J.C."/>
        </authorList>
    </citation>
    <scope>NUCLEOTIDE SEQUENCE [LARGE SCALE GENOMIC DNA]</scope>
    <source>
        <strain evidence="2 3">SRW20</strain>
    </source>
</reference>
<feature type="compositionally biased region" description="Basic residues" evidence="1">
    <location>
        <begin position="41"/>
        <end position="59"/>
    </location>
</feature>
<gene>
    <name evidence="2" type="ORF">CVT26_012211</name>
</gene>
<feature type="region of interest" description="Disordered" evidence="1">
    <location>
        <begin position="20"/>
        <end position="80"/>
    </location>
</feature>
<evidence type="ECO:0000256" key="1">
    <source>
        <dbReference type="SAM" id="MobiDB-lite"/>
    </source>
</evidence>
<keyword evidence="3" id="KW-1185">Reference proteome</keyword>
<protein>
    <submittedName>
        <fullName evidence="2">Uncharacterized protein</fullName>
    </submittedName>
</protein>
<dbReference type="Gene3D" id="3.60.130.30">
    <property type="match status" value="1"/>
</dbReference>
<name>A0A409YC87_9AGAR</name>
<dbReference type="STRING" id="231916.A0A409YC87"/>
<organism evidence="2 3">
    <name type="scientific">Gymnopilus dilepis</name>
    <dbReference type="NCBI Taxonomy" id="231916"/>
    <lineage>
        <taxon>Eukaryota</taxon>
        <taxon>Fungi</taxon>
        <taxon>Dikarya</taxon>
        <taxon>Basidiomycota</taxon>
        <taxon>Agaricomycotina</taxon>
        <taxon>Agaricomycetes</taxon>
        <taxon>Agaricomycetidae</taxon>
        <taxon>Agaricales</taxon>
        <taxon>Agaricineae</taxon>
        <taxon>Hymenogastraceae</taxon>
        <taxon>Gymnopilus</taxon>
    </lineage>
</organism>
<proteinExistence type="predicted"/>
<comment type="caution">
    <text evidence="2">The sequence shown here is derived from an EMBL/GenBank/DDBJ whole genome shotgun (WGS) entry which is preliminary data.</text>
</comment>
<accession>A0A409YC87</accession>
<dbReference type="AlphaFoldDB" id="A0A409YC87"/>
<dbReference type="InParanoid" id="A0A409YC87"/>
<evidence type="ECO:0000313" key="2">
    <source>
        <dbReference type="EMBL" id="PPR00627.1"/>
    </source>
</evidence>
<evidence type="ECO:0000313" key="3">
    <source>
        <dbReference type="Proteomes" id="UP000284706"/>
    </source>
</evidence>